<feature type="domain" description="TIR" evidence="2">
    <location>
        <begin position="202"/>
        <end position="284"/>
    </location>
</feature>
<dbReference type="AlphaFoldDB" id="A0A1Y4LQ01"/>
<dbReference type="EMBL" id="NFKL01000008">
    <property type="protein sequence ID" value="OUP58735.1"/>
    <property type="molecule type" value="Genomic_DNA"/>
</dbReference>
<evidence type="ECO:0000259" key="2">
    <source>
        <dbReference type="Pfam" id="PF13676"/>
    </source>
</evidence>
<dbReference type="RefSeq" id="WP_087414842.1">
    <property type="nucleotide sequence ID" value="NZ_NFKL01000008.1"/>
</dbReference>
<sequence length="363" mass="41716">MTKRQFIESYVLKLQNCLEEFREGALVEDTLFDVIQEVKGVFVREVPEIDSVIWLRHGTAERDANTVIGILQLHAIDTSEESNAQEDELEKNFRELKLEYEGIKNTINGYTRDANITNYLAQLGDGIASGDIPKIKYCLGAILNWYQKNISKIHSNQYVFNGNSHDENFEKIKRFQKAFENATGDYLMNENNREANKSDPIIFLSHKSDDKKYADALEKFITGLGVKNNQLIYTSHPLHKIPLGSNIYDYLRSRINSNTFMIFLWSDKYLESPACMNELGAAWVIQSDYTNIYVPSFSFGNPKYRECAVDTSKMGAVLNGDDHCKASMIELKNKIQSIFKLENDERTSQYLLDNFIKEIQGED</sequence>
<evidence type="ECO:0000256" key="1">
    <source>
        <dbReference type="SAM" id="Coils"/>
    </source>
</evidence>
<protein>
    <recommendedName>
        <fullName evidence="2">TIR domain-containing protein</fullName>
    </recommendedName>
</protein>
<dbReference type="InterPro" id="IPR035897">
    <property type="entry name" value="Toll_tir_struct_dom_sf"/>
</dbReference>
<evidence type="ECO:0000313" key="4">
    <source>
        <dbReference type="Proteomes" id="UP000195326"/>
    </source>
</evidence>
<accession>A0A1Y4LQ01</accession>
<proteinExistence type="predicted"/>
<dbReference type="GO" id="GO:0007165">
    <property type="term" value="P:signal transduction"/>
    <property type="evidence" value="ECO:0007669"/>
    <property type="project" value="InterPro"/>
</dbReference>
<evidence type="ECO:0000313" key="3">
    <source>
        <dbReference type="EMBL" id="OUP58735.1"/>
    </source>
</evidence>
<name>A0A1Y4LQ01_9FIRM</name>
<comment type="caution">
    <text evidence="3">The sequence shown here is derived from an EMBL/GenBank/DDBJ whole genome shotgun (WGS) entry which is preliminary data.</text>
</comment>
<keyword evidence="1" id="KW-0175">Coiled coil</keyword>
<dbReference type="InterPro" id="IPR000157">
    <property type="entry name" value="TIR_dom"/>
</dbReference>
<feature type="coiled-coil region" evidence="1">
    <location>
        <begin position="79"/>
        <end position="106"/>
    </location>
</feature>
<dbReference type="Gene3D" id="3.40.50.10140">
    <property type="entry name" value="Toll/interleukin-1 receptor homology (TIR) domain"/>
    <property type="match status" value="1"/>
</dbReference>
<organism evidence="3 4">
    <name type="scientific">Butyricicoccus pullicaecorum</name>
    <dbReference type="NCBI Taxonomy" id="501571"/>
    <lineage>
        <taxon>Bacteria</taxon>
        <taxon>Bacillati</taxon>
        <taxon>Bacillota</taxon>
        <taxon>Clostridia</taxon>
        <taxon>Eubacteriales</taxon>
        <taxon>Butyricicoccaceae</taxon>
        <taxon>Butyricicoccus</taxon>
    </lineage>
</organism>
<reference evidence="4" key="1">
    <citation type="submission" date="2017-04" db="EMBL/GenBank/DDBJ databases">
        <title>Function of individual gut microbiota members based on whole genome sequencing of pure cultures obtained from chicken caecum.</title>
        <authorList>
            <person name="Medvecky M."/>
            <person name="Cejkova D."/>
            <person name="Polansky O."/>
            <person name="Karasova D."/>
            <person name="Kubasova T."/>
            <person name="Cizek A."/>
            <person name="Rychlik I."/>
        </authorList>
    </citation>
    <scope>NUCLEOTIDE SEQUENCE [LARGE SCALE GENOMIC DNA]</scope>
    <source>
        <strain evidence="4">An179</strain>
    </source>
</reference>
<dbReference type="Pfam" id="PF13676">
    <property type="entry name" value="TIR_2"/>
    <property type="match status" value="1"/>
</dbReference>
<dbReference type="Proteomes" id="UP000195326">
    <property type="component" value="Unassembled WGS sequence"/>
</dbReference>
<gene>
    <name evidence="3" type="ORF">B5F15_06915</name>
</gene>
<dbReference type="SUPFAM" id="SSF52200">
    <property type="entry name" value="Toll/Interleukin receptor TIR domain"/>
    <property type="match status" value="1"/>
</dbReference>